<keyword evidence="8" id="KW-1185">Reference proteome</keyword>
<dbReference type="PRINTS" id="PR00007">
    <property type="entry name" value="COMPLEMNTC1Q"/>
</dbReference>
<reference evidence="7" key="1">
    <citation type="submission" date="2022-11" db="EMBL/GenBank/DDBJ databases">
        <title>Centuries of genome instability and evolution in soft-shell clam transmissible cancer (bioRxiv).</title>
        <authorList>
            <person name="Hart S.F.M."/>
            <person name="Yonemitsu M.A."/>
            <person name="Giersch R.M."/>
            <person name="Beal B.F."/>
            <person name="Arriagada G."/>
            <person name="Davis B.W."/>
            <person name="Ostrander E.A."/>
            <person name="Goff S.P."/>
            <person name="Metzger M.J."/>
        </authorList>
    </citation>
    <scope>NUCLEOTIDE SEQUENCE</scope>
    <source>
        <strain evidence="7">MELC-2E11</strain>
        <tissue evidence="7">Siphon/mantle</tissue>
    </source>
</reference>
<feature type="chain" id="PRO_5047351773" evidence="5">
    <location>
        <begin position="23"/>
        <end position="274"/>
    </location>
</feature>
<keyword evidence="2" id="KW-0964">Secreted</keyword>
<gene>
    <name evidence="7" type="ORF">MAR_033874</name>
</gene>
<dbReference type="Gene3D" id="2.60.120.40">
    <property type="match status" value="1"/>
</dbReference>
<dbReference type="SMART" id="SM00110">
    <property type="entry name" value="C1Q"/>
    <property type="match status" value="1"/>
</dbReference>
<dbReference type="EMBL" id="CP111028">
    <property type="protein sequence ID" value="WAR31332.1"/>
    <property type="molecule type" value="Genomic_DNA"/>
</dbReference>
<evidence type="ECO:0000313" key="8">
    <source>
        <dbReference type="Proteomes" id="UP001164746"/>
    </source>
</evidence>
<evidence type="ECO:0000256" key="3">
    <source>
        <dbReference type="ARBA" id="ARBA00022729"/>
    </source>
</evidence>
<accession>A0ABY7GDA1</accession>
<organism evidence="7 8">
    <name type="scientific">Mya arenaria</name>
    <name type="common">Soft-shell clam</name>
    <dbReference type="NCBI Taxonomy" id="6604"/>
    <lineage>
        <taxon>Eukaryota</taxon>
        <taxon>Metazoa</taxon>
        <taxon>Spiralia</taxon>
        <taxon>Lophotrochozoa</taxon>
        <taxon>Mollusca</taxon>
        <taxon>Bivalvia</taxon>
        <taxon>Autobranchia</taxon>
        <taxon>Heteroconchia</taxon>
        <taxon>Euheterodonta</taxon>
        <taxon>Imparidentia</taxon>
        <taxon>Neoheterodontei</taxon>
        <taxon>Myida</taxon>
        <taxon>Myoidea</taxon>
        <taxon>Myidae</taxon>
        <taxon>Mya</taxon>
    </lineage>
</organism>
<feature type="signal peptide" evidence="5">
    <location>
        <begin position="1"/>
        <end position="22"/>
    </location>
</feature>
<sequence length="274" mass="30956">MYSGKYVRELFIIILVLESSLCDMHEPRCYSRFDYEEKMLEKMVRTEVKMEELHGKLEALETRQTNVEIEMDTSTNKIQDQIKKHDTEIEMSAKGTQHLEERYKSLQTELENTTKSYFNSREKSLEKFDQRLDAMSKNISESMHPSPAAFFATLSSGFTTSSSAQSLVFNNVVTDVGGGYNPGTGVFTAPVDGLYVFSASVMVQMTTSATFAHIRIKKNDSHVAYLYVNDSDGNYETGMGTVTLSLQVGDTVKLTCNESGRYIHSYSFISGFRL</sequence>
<proteinExistence type="predicted"/>
<evidence type="ECO:0000313" key="7">
    <source>
        <dbReference type="EMBL" id="WAR31332.1"/>
    </source>
</evidence>
<protein>
    <submittedName>
        <fullName evidence="7">CAPR2-like protein</fullName>
    </submittedName>
</protein>
<evidence type="ECO:0000256" key="4">
    <source>
        <dbReference type="SAM" id="Coils"/>
    </source>
</evidence>
<evidence type="ECO:0000256" key="5">
    <source>
        <dbReference type="SAM" id="SignalP"/>
    </source>
</evidence>
<dbReference type="SUPFAM" id="SSF49842">
    <property type="entry name" value="TNF-like"/>
    <property type="match status" value="1"/>
</dbReference>
<dbReference type="InterPro" id="IPR008983">
    <property type="entry name" value="Tumour_necrosis_fac-like_dom"/>
</dbReference>
<dbReference type="PROSITE" id="PS50871">
    <property type="entry name" value="C1Q"/>
    <property type="match status" value="1"/>
</dbReference>
<feature type="domain" description="C1q" evidence="6">
    <location>
        <begin position="143"/>
        <end position="274"/>
    </location>
</feature>
<dbReference type="Pfam" id="PF00386">
    <property type="entry name" value="C1q"/>
    <property type="match status" value="1"/>
</dbReference>
<feature type="coiled-coil region" evidence="4">
    <location>
        <begin position="43"/>
        <end position="116"/>
    </location>
</feature>
<dbReference type="PANTHER" id="PTHR22923">
    <property type="entry name" value="CEREBELLIN-RELATED"/>
    <property type="match status" value="1"/>
</dbReference>
<name>A0ABY7GDA1_MYAAR</name>
<keyword evidence="4" id="KW-0175">Coiled coil</keyword>
<evidence type="ECO:0000256" key="2">
    <source>
        <dbReference type="ARBA" id="ARBA00022525"/>
    </source>
</evidence>
<evidence type="ECO:0000259" key="6">
    <source>
        <dbReference type="PROSITE" id="PS50871"/>
    </source>
</evidence>
<evidence type="ECO:0000256" key="1">
    <source>
        <dbReference type="ARBA" id="ARBA00004613"/>
    </source>
</evidence>
<dbReference type="InterPro" id="IPR001073">
    <property type="entry name" value="C1q_dom"/>
</dbReference>
<dbReference type="InterPro" id="IPR050822">
    <property type="entry name" value="Cerebellin_Synaptic_Org"/>
</dbReference>
<dbReference type="PANTHER" id="PTHR22923:SF102">
    <property type="entry name" value="CEREBELLIN 13-RELATED"/>
    <property type="match status" value="1"/>
</dbReference>
<dbReference type="Proteomes" id="UP001164746">
    <property type="component" value="Chromosome 17"/>
</dbReference>
<comment type="subcellular location">
    <subcellularLocation>
        <location evidence="1">Secreted</location>
    </subcellularLocation>
</comment>
<keyword evidence="3 5" id="KW-0732">Signal</keyword>